<sequence>MLKNLIDSLPGGRRSTVRPALGASLVLAALCAAPLAQAQANSRIGFVYTERLMTDSKMAKAADAKLAAEFSKRQKAVEEMVGKYKQTSEKFDAEAAGLNELDRTRRARELYNMQKDVERMQREFQEDLQQRKNEERAAIAQKAYKLVEQVAEQEKLDAVLVEAAWVSPRVDITDKILKLLDK</sequence>
<accession>A0A1S2N769</accession>
<dbReference type="SMART" id="SM00935">
    <property type="entry name" value="OmpH"/>
    <property type="match status" value="1"/>
</dbReference>
<feature type="signal peptide" evidence="3">
    <location>
        <begin position="1"/>
        <end position="38"/>
    </location>
</feature>
<evidence type="ECO:0000256" key="3">
    <source>
        <dbReference type="SAM" id="SignalP"/>
    </source>
</evidence>
<reference evidence="4 5" key="1">
    <citation type="submission" date="2014-10" db="EMBL/GenBank/DDBJ databases">
        <authorList>
            <person name="Seo M.-J."/>
            <person name="Seok Y.J."/>
            <person name="Cha I.-T."/>
        </authorList>
    </citation>
    <scope>NUCLEOTIDE SEQUENCE [LARGE SCALE GENOMIC DNA]</scope>
    <source>
        <strain evidence="4 5">NEU</strain>
    </source>
</reference>
<evidence type="ECO:0000256" key="1">
    <source>
        <dbReference type="ARBA" id="ARBA00009091"/>
    </source>
</evidence>
<dbReference type="SUPFAM" id="SSF111384">
    <property type="entry name" value="OmpH-like"/>
    <property type="match status" value="1"/>
</dbReference>
<proteinExistence type="inferred from homology"/>
<evidence type="ECO:0000313" key="4">
    <source>
        <dbReference type="EMBL" id="OIJ40911.1"/>
    </source>
</evidence>
<dbReference type="InterPro" id="IPR005632">
    <property type="entry name" value="Chaperone_Skp"/>
</dbReference>
<name>A0A1S2N769_9BURK</name>
<gene>
    <name evidence="4" type="ORF">LO55_3597</name>
</gene>
<dbReference type="PANTHER" id="PTHR35089">
    <property type="entry name" value="CHAPERONE PROTEIN SKP"/>
    <property type="match status" value="1"/>
</dbReference>
<protein>
    <submittedName>
        <fullName evidence="4">Outer membrane family protein</fullName>
    </submittedName>
</protein>
<feature type="chain" id="PRO_5035235889" evidence="3">
    <location>
        <begin position="39"/>
        <end position="182"/>
    </location>
</feature>
<comment type="similarity">
    <text evidence="1">Belongs to the Skp family.</text>
</comment>
<dbReference type="RefSeq" id="WP_005667522.1">
    <property type="nucleotide sequence ID" value="NZ_CAUQYF010000038.1"/>
</dbReference>
<evidence type="ECO:0000256" key="2">
    <source>
        <dbReference type="ARBA" id="ARBA00022729"/>
    </source>
</evidence>
<dbReference type="GO" id="GO:0005829">
    <property type="term" value="C:cytosol"/>
    <property type="evidence" value="ECO:0007669"/>
    <property type="project" value="TreeGrafter"/>
</dbReference>
<dbReference type="Pfam" id="PF03938">
    <property type="entry name" value="OmpH"/>
    <property type="match status" value="1"/>
</dbReference>
<dbReference type="GO" id="GO:0051082">
    <property type="term" value="F:unfolded protein binding"/>
    <property type="evidence" value="ECO:0007669"/>
    <property type="project" value="InterPro"/>
</dbReference>
<dbReference type="Gene3D" id="3.30.910.20">
    <property type="entry name" value="Skp domain"/>
    <property type="match status" value="1"/>
</dbReference>
<dbReference type="PANTHER" id="PTHR35089:SF1">
    <property type="entry name" value="CHAPERONE PROTEIN SKP"/>
    <property type="match status" value="1"/>
</dbReference>
<dbReference type="InterPro" id="IPR024930">
    <property type="entry name" value="Skp_dom_sf"/>
</dbReference>
<organism evidence="4 5">
    <name type="scientific">Massilia timonae</name>
    <dbReference type="NCBI Taxonomy" id="47229"/>
    <lineage>
        <taxon>Bacteria</taxon>
        <taxon>Pseudomonadati</taxon>
        <taxon>Pseudomonadota</taxon>
        <taxon>Betaproteobacteria</taxon>
        <taxon>Burkholderiales</taxon>
        <taxon>Oxalobacteraceae</taxon>
        <taxon>Telluria group</taxon>
        <taxon>Massilia</taxon>
    </lineage>
</organism>
<dbReference type="GO" id="GO:0050821">
    <property type="term" value="P:protein stabilization"/>
    <property type="evidence" value="ECO:0007669"/>
    <property type="project" value="TreeGrafter"/>
</dbReference>
<evidence type="ECO:0000313" key="5">
    <source>
        <dbReference type="Proteomes" id="UP000180246"/>
    </source>
</evidence>
<dbReference type="Proteomes" id="UP000180246">
    <property type="component" value="Unassembled WGS sequence"/>
</dbReference>
<comment type="caution">
    <text evidence="4">The sequence shown here is derived from an EMBL/GenBank/DDBJ whole genome shotgun (WGS) entry which is preliminary data.</text>
</comment>
<dbReference type="AlphaFoldDB" id="A0A1S2N769"/>
<dbReference type="EMBL" id="JRYB01000001">
    <property type="protein sequence ID" value="OIJ40911.1"/>
    <property type="molecule type" value="Genomic_DNA"/>
</dbReference>
<keyword evidence="2 3" id="KW-0732">Signal</keyword>